<dbReference type="PROSITE" id="PS50208">
    <property type="entry name" value="CASPASE_P20"/>
    <property type="match status" value="2"/>
</dbReference>
<feature type="domain" description="Caspase family p10" evidence="23">
    <location>
        <begin position="633"/>
        <end position="718"/>
    </location>
</feature>
<dbReference type="InterPro" id="IPR002138">
    <property type="entry name" value="Pept_C14_p10"/>
</dbReference>
<dbReference type="EMBL" id="JAEMGP010000015">
    <property type="protein sequence ID" value="KAG5199359.1"/>
    <property type="molecule type" value="Genomic_DNA"/>
</dbReference>
<keyword evidence="8" id="KW-0378">Hydrolase</keyword>
<dbReference type="GO" id="GO:0006954">
    <property type="term" value="P:inflammatory response"/>
    <property type="evidence" value="ECO:0007669"/>
    <property type="project" value="UniProtKB-ARBA"/>
</dbReference>
<evidence type="ECO:0000256" key="12">
    <source>
        <dbReference type="ARBA" id="ARBA00023145"/>
    </source>
</evidence>
<dbReference type="InterPro" id="IPR011600">
    <property type="entry name" value="Pept_C14_caspase"/>
</dbReference>
<feature type="compositionally biased region" description="Pro residues" evidence="22">
    <location>
        <begin position="38"/>
        <end position="51"/>
    </location>
</feature>
<evidence type="ECO:0000256" key="2">
    <source>
        <dbReference type="ARBA" id="ARBA00004496"/>
    </source>
</evidence>
<feature type="domain" description="Caspase family p20" evidence="24">
    <location>
        <begin position="302"/>
        <end position="384"/>
    </location>
</feature>
<dbReference type="InterPro" id="IPR016129">
    <property type="entry name" value="Caspase_his_AS"/>
</dbReference>
<feature type="domain" description="CARD" evidence="25">
    <location>
        <begin position="158"/>
        <end position="245"/>
    </location>
</feature>
<proteinExistence type="inferred from homology"/>
<dbReference type="GO" id="GO:0072557">
    <property type="term" value="C:IPAF inflammasome complex"/>
    <property type="evidence" value="ECO:0007669"/>
    <property type="project" value="TreeGrafter"/>
</dbReference>
<organism evidence="26 27">
    <name type="scientific">Ovis aries</name>
    <name type="common">Sheep</name>
    <dbReference type="NCBI Taxonomy" id="9940"/>
    <lineage>
        <taxon>Eukaryota</taxon>
        <taxon>Metazoa</taxon>
        <taxon>Chordata</taxon>
        <taxon>Craniata</taxon>
        <taxon>Vertebrata</taxon>
        <taxon>Euteleostomi</taxon>
        <taxon>Mammalia</taxon>
        <taxon>Eutheria</taxon>
        <taxon>Laurasiatheria</taxon>
        <taxon>Artiodactyla</taxon>
        <taxon>Ruminantia</taxon>
        <taxon>Pecora</taxon>
        <taxon>Bovidae</taxon>
        <taxon>Caprinae</taxon>
        <taxon>Ovis</taxon>
    </lineage>
</organism>
<keyword evidence="12" id="KW-0865">Zymogen</keyword>
<dbReference type="GO" id="GO:0032731">
    <property type="term" value="P:positive regulation of interleukin-1 beta production"/>
    <property type="evidence" value="ECO:0007669"/>
    <property type="project" value="UniProtKB-ARBA"/>
</dbReference>
<protein>
    <recommendedName>
        <fullName evidence="16">Caspase-1</fullName>
        <ecNumber evidence="15">3.4.22.36</ecNumber>
    </recommendedName>
    <alternativeName>
        <fullName evidence="20">Interleukin-1 beta convertase</fullName>
    </alternativeName>
    <alternativeName>
        <fullName evidence="17">Interleukin-1 beta-converting enzyme</fullName>
    </alternativeName>
    <alternativeName>
        <fullName evidence="18 19">p45</fullName>
    </alternativeName>
</protein>
<dbReference type="GO" id="GO:0072559">
    <property type="term" value="C:NLRP3 inflammasome complex"/>
    <property type="evidence" value="ECO:0007669"/>
    <property type="project" value="TreeGrafter"/>
</dbReference>
<dbReference type="GO" id="GO:0032496">
    <property type="term" value="P:response to lipopolysaccharide"/>
    <property type="evidence" value="ECO:0007669"/>
    <property type="project" value="UniProtKB-ARBA"/>
</dbReference>
<dbReference type="GO" id="GO:0089720">
    <property type="term" value="F:caspase binding"/>
    <property type="evidence" value="ECO:0007669"/>
    <property type="project" value="TreeGrafter"/>
</dbReference>
<evidence type="ECO:0000256" key="20">
    <source>
        <dbReference type="ARBA" id="ARBA00081790"/>
    </source>
</evidence>
<dbReference type="InterPro" id="IPR001309">
    <property type="entry name" value="Pept_C14_p20"/>
</dbReference>
<keyword evidence="4" id="KW-1003">Cell membrane</keyword>
<evidence type="ECO:0000256" key="1">
    <source>
        <dbReference type="ARBA" id="ARBA00004236"/>
    </source>
</evidence>
<feature type="region of interest" description="Disordered" evidence="22">
    <location>
        <begin position="1"/>
        <end position="78"/>
    </location>
</feature>
<dbReference type="PROSITE" id="PS01121">
    <property type="entry name" value="CASPASE_HIS"/>
    <property type="match status" value="2"/>
</dbReference>
<sequence>MKASEKTKENQDEKRPKPVFQESSSLYPNLIDLETELSPPPYADPNPPLLPQVPQVSSGEAQRRAEPSAPPRGGGPAQGTRIAYMTVSGYIISLEVKVLEYYSYMMYTKCKFYEAKPIINAIVNETVYNICVLHISQIFIAKSARVILPLLKVFSSDKVLKEKRKLFVHSVSTDTINGLLDELLQKRVLNQGEMEKIRDENITTMDKARVLIDIVICKGPRACQICISHICEEDSHLAGILGLTSGSQSENYLRQESQAVVRPFPAPQAMQDNPVKLASSGPGWNLKLCPPETAQRIWKEKSGEEMILELKAFAARSEHRTSDSTFLVLMSHGIRAGICGKKYSEEVQDILKVDDIFQILNTLNCPALGNKPKVIIIQACRGEKQGVVWVNDSVAASGNCPLVVPEDFDSDAIKKAHIEKDFIAFCSSTPDNVSWRHPILGSLFIIKLIKNFQEYAWSCDLEEIFRKIYPIKERKDRTRLALIICNTEFDHLPPRNGADLDILGMKQLLEGLGYTVEVEEKLTARDMESVLWKFAAREEHKSSDSTFLVFMSHGILDGICGTMHRDEEPDVLPYDTIFRTFNNRNCLSLKDKPKVIIVQACRGANRGELWVSDSPAALADSFSQSPENLEEDAVYKTHVEKDFIAFCSSTPHNVSWRDIKKGSLFITRLITCFQKYAWCCHLEEVFRKVQQSFEKPNVKAQMPTVERLSMTRYFYLFPGN</sequence>
<comment type="catalytic activity">
    <reaction evidence="13">
        <text>Strict requirement for an Asp residue at position P1 and has a preferred cleavage sequence of Tyr-Val-Ala-Asp-|-.</text>
        <dbReference type="EC" id="3.4.22.36"/>
    </reaction>
</comment>
<dbReference type="InterPro" id="IPR001315">
    <property type="entry name" value="CARD"/>
</dbReference>
<dbReference type="GO" id="GO:0042981">
    <property type="term" value="P:regulation of apoptotic process"/>
    <property type="evidence" value="ECO:0007669"/>
    <property type="project" value="InterPro"/>
</dbReference>
<dbReference type="PANTHER" id="PTHR47901:SF3">
    <property type="entry name" value="CASPASE-1"/>
    <property type="match status" value="1"/>
</dbReference>
<feature type="domain" description="Caspase family p10" evidence="23">
    <location>
        <begin position="412"/>
        <end position="468"/>
    </location>
</feature>
<comment type="subunit">
    <text evidence="14">Heterotetramer that consists of two anti-parallel arranged heterodimers, each one formed by a 20 kDa (Caspase-1 subunit p20) and a 10 kDa (Caspase-1 subunit p10) subunit. May be a component of the inflammasome, a protein complex which also includes PYCARD, CARD8 and NLRP2 and whose function would be the activation of pro-inflammatory caspases. Component of the AIM2 PANoptosome complex, a multiprotein complex that drives inflammatory cell death (PANoptosis). Both the p10 and p20 subunits interact with MEFV. Interacts with CARD17P/INCA and CARD18. Interacts with SERPINB1; this interaction regulates CASP1 activity.</text>
</comment>
<keyword evidence="7" id="KW-0053">Apoptosis</keyword>
<dbReference type="PANTHER" id="PTHR47901">
    <property type="entry name" value="CASPASE RECRUITMENT DOMAIN-CONTAINING PROTEIN 18"/>
    <property type="match status" value="1"/>
</dbReference>
<dbReference type="AlphaFoldDB" id="A0A836CVR8"/>
<evidence type="ECO:0000256" key="13">
    <source>
        <dbReference type="ARBA" id="ARBA00050375"/>
    </source>
</evidence>
<evidence type="ECO:0000256" key="6">
    <source>
        <dbReference type="ARBA" id="ARBA00022670"/>
    </source>
</evidence>
<dbReference type="Gene3D" id="3.40.50.1460">
    <property type="match status" value="2"/>
</dbReference>
<name>A0A836CVR8_SHEEP</name>
<dbReference type="InterPro" id="IPR002398">
    <property type="entry name" value="Pept_C14"/>
</dbReference>
<accession>A0A836CVR8</accession>
<dbReference type="SMART" id="SM00115">
    <property type="entry name" value="CASc"/>
    <property type="match status" value="2"/>
</dbReference>
<evidence type="ECO:0000256" key="9">
    <source>
        <dbReference type="ARBA" id="ARBA00022807"/>
    </source>
</evidence>
<dbReference type="InterPro" id="IPR029030">
    <property type="entry name" value="Caspase-like_dom_sf"/>
</dbReference>
<evidence type="ECO:0000256" key="14">
    <source>
        <dbReference type="ARBA" id="ARBA00063177"/>
    </source>
</evidence>
<comment type="caution">
    <text evidence="26">The sequence shown here is derived from an EMBL/GenBank/DDBJ whole genome shotgun (WGS) entry which is preliminary data.</text>
</comment>
<evidence type="ECO:0000256" key="16">
    <source>
        <dbReference type="ARBA" id="ARBA00068181"/>
    </source>
</evidence>
<dbReference type="PRINTS" id="PR00376">
    <property type="entry name" value="IL1BCENZYME"/>
</dbReference>
<evidence type="ECO:0000256" key="17">
    <source>
        <dbReference type="ARBA" id="ARBA00078083"/>
    </source>
</evidence>
<evidence type="ECO:0000256" key="5">
    <source>
        <dbReference type="ARBA" id="ARBA00022490"/>
    </source>
</evidence>
<keyword evidence="5" id="KW-0963">Cytoplasm</keyword>
<dbReference type="SMART" id="SM00114">
    <property type="entry name" value="CARD"/>
    <property type="match status" value="1"/>
</dbReference>
<dbReference type="EC" id="3.4.22.36" evidence="15"/>
<evidence type="ECO:0000256" key="15">
    <source>
        <dbReference type="ARBA" id="ARBA00066470"/>
    </source>
</evidence>
<evidence type="ECO:0000256" key="21">
    <source>
        <dbReference type="RuleBase" id="RU003971"/>
    </source>
</evidence>
<keyword evidence="11" id="KW-0472">Membrane</keyword>
<evidence type="ECO:0000313" key="26">
    <source>
        <dbReference type="EMBL" id="KAG5199359.1"/>
    </source>
</evidence>
<dbReference type="GO" id="GO:0006508">
    <property type="term" value="P:proteolysis"/>
    <property type="evidence" value="ECO:0007669"/>
    <property type="project" value="UniProtKB-KW"/>
</dbReference>
<dbReference type="InterPro" id="IPR033139">
    <property type="entry name" value="Caspase_cys_AS"/>
</dbReference>
<dbReference type="InterPro" id="IPR015917">
    <property type="entry name" value="Pept_C14A"/>
</dbReference>
<dbReference type="GO" id="GO:0050727">
    <property type="term" value="P:regulation of inflammatory response"/>
    <property type="evidence" value="ECO:0007669"/>
    <property type="project" value="TreeGrafter"/>
</dbReference>
<dbReference type="PROSITE" id="PS01122">
    <property type="entry name" value="CASPASE_CYS"/>
    <property type="match status" value="2"/>
</dbReference>
<comment type="similarity">
    <text evidence="3 21">Belongs to the peptidase C14A family.</text>
</comment>
<dbReference type="Pfam" id="PF00619">
    <property type="entry name" value="CARD"/>
    <property type="match status" value="1"/>
</dbReference>
<evidence type="ECO:0000259" key="25">
    <source>
        <dbReference type="PROSITE" id="PS50209"/>
    </source>
</evidence>
<evidence type="ECO:0000256" key="8">
    <source>
        <dbReference type="ARBA" id="ARBA00022801"/>
    </source>
</evidence>
<evidence type="ECO:0000256" key="7">
    <source>
        <dbReference type="ARBA" id="ARBA00022703"/>
    </source>
</evidence>
<dbReference type="InterPro" id="IPR011029">
    <property type="entry name" value="DEATH-like_dom_sf"/>
</dbReference>
<dbReference type="FunFam" id="1.10.533.10:FF:000031">
    <property type="entry name" value="Caspase 1, isoform CRA_b"/>
    <property type="match status" value="1"/>
</dbReference>
<reference evidence="26 27" key="1">
    <citation type="submission" date="2020-12" db="EMBL/GenBank/DDBJ databases">
        <title>De novo assembly of Tibetan sheep genome.</title>
        <authorList>
            <person name="Li X."/>
        </authorList>
    </citation>
    <scope>NUCLEOTIDE SEQUENCE [LARGE SCALE GENOMIC DNA]</scope>
    <source>
        <tissue evidence="26">Heart</tissue>
    </source>
</reference>
<keyword evidence="9" id="KW-0788">Thiol protease</keyword>
<evidence type="ECO:0000256" key="10">
    <source>
        <dbReference type="ARBA" id="ARBA00022843"/>
    </source>
</evidence>
<comment type="subcellular location">
    <subcellularLocation>
        <location evidence="1">Cell membrane</location>
    </subcellularLocation>
    <subcellularLocation>
        <location evidence="2">Cytoplasm</location>
    </subcellularLocation>
</comment>
<evidence type="ECO:0000259" key="24">
    <source>
        <dbReference type="PROSITE" id="PS50208"/>
    </source>
</evidence>
<dbReference type="PROSITE" id="PS50207">
    <property type="entry name" value="CASPASE_P10"/>
    <property type="match status" value="2"/>
</dbReference>
<evidence type="ECO:0000256" key="19">
    <source>
        <dbReference type="ARBA" id="ARBA00081401"/>
    </source>
</evidence>
<evidence type="ECO:0000256" key="3">
    <source>
        <dbReference type="ARBA" id="ARBA00010134"/>
    </source>
</evidence>
<dbReference type="SUPFAM" id="SSF47986">
    <property type="entry name" value="DEATH domain"/>
    <property type="match status" value="1"/>
</dbReference>
<evidence type="ECO:0000313" key="27">
    <source>
        <dbReference type="Proteomes" id="UP000664991"/>
    </source>
</evidence>
<feature type="domain" description="Caspase family p20" evidence="24">
    <location>
        <begin position="477"/>
        <end position="605"/>
    </location>
</feature>
<dbReference type="FunFam" id="3.40.50.1460:FF:000007">
    <property type="entry name" value="Caspase-1"/>
    <property type="match status" value="1"/>
</dbReference>
<evidence type="ECO:0000256" key="4">
    <source>
        <dbReference type="ARBA" id="ARBA00022475"/>
    </source>
</evidence>
<dbReference type="GO" id="GO:0097169">
    <property type="term" value="C:AIM2 inflammasome complex"/>
    <property type="evidence" value="ECO:0007669"/>
    <property type="project" value="TreeGrafter"/>
</dbReference>
<evidence type="ECO:0000256" key="11">
    <source>
        <dbReference type="ARBA" id="ARBA00023136"/>
    </source>
</evidence>
<evidence type="ECO:0000259" key="23">
    <source>
        <dbReference type="PROSITE" id="PS50207"/>
    </source>
</evidence>
<keyword evidence="6" id="KW-0645">Protease</keyword>
<evidence type="ECO:0000256" key="22">
    <source>
        <dbReference type="SAM" id="MobiDB-lite"/>
    </source>
</evidence>
<dbReference type="Proteomes" id="UP000664991">
    <property type="component" value="Chromosome 15"/>
</dbReference>
<dbReference type="GO" id="GO:0006915">
    <property type="term" value="P:apoptotic process"/>
    <property type="evidence" value="ECO:0007669"/>
    <property type="project" value="UniProtKB-KW"/>
</dbReference>
<dbReference type="PROSITE" id="PS50209">
    <property type="entry name" value="CARD"/>
    <property type="match status" value="1"/>
</dbReference>
<evidence type="ECO:0000256" key="18">
    <source>
        <dbReference type="ARBA" id="ARBA00080846"/>
    </source>
</evidence>
<dbReference type="SUPFAM" id="SSF52129">
    <property type="entry name" value="Caspase-like"/>
    <property type="match status" value="2"/>
</dbReference>
<gene>
    <name evidence="26" type="ORF">JEQ12_005838</name>
</gene>
<dbReference type="Pfam" id="PF00656">
    <property type="entry name" value="Peptidase_C14"/>
    <property type="match status" value="2"/>
</dbReference>
<dbReference type="CDD" id="cd08325">
    <property type="entry name" value="CARD_CASP1-like"/>
    <property type="match status" value="1"/>
</dbReference>
<dbReference type="Gene3D" id="1.10.533.10">
    <property type="entry name" value="Death Domain, Fas"/>
    <property type="match status" value="1"/>
</dbReference>
<dbReference type="GO" id="GO:0005886">
    <property type="term" value="C:plasma membrane"/>
    <property type="evidence" value="ECO:0007669"/>
    <property type="project" value="UniProtKB-SubCell"/>
</dbReference>
<feature type="compositionally biased region" description="Basic and acidic residues" evidence="22">
    <location>
        <begin position="1"/>
        <end position="16"/>
    </location>
</feature>
<keyword evidence="10" id="KW-0832">Ubl conjugation</keyword>
<dbReference type="CDD" id="cd00032">
    <property type="entry name" value="CASc"/>
    <property type="match status" value="1"/>
</dbReference>
<dbReference type="GO" id="GO:0004197">
    <property type="term" value="F:cysteine-type endopeptidase activity"/>
    <property type="evidence" value="ECO:0007669"/>
    <property type="project" value="InterPro"/>
</dbReference>